<protein>
    <recommendedName>
        <fullName evidence="5">Myb-like domain-containing protein</fullName>
    </recommendedName>
</protein>
<organism evidence="6 7">
    <name type="scientific">Gonium pectorale</name>
    <name type="common">Green alga</name>
    <dbReference type="NCBI Taxonomy" id="33097"/>
    <lineage>
        <taxon>Eukaryota</taxon>
        <taxon>Viridiplantae</taxon>
        <taxon>Chlorophyta</taxon>
        <taxon>core chlorophytes</taxon>
        <taxon>Chlorophyceae</taxon>
        <taxon>CS clade</taxon>
        <taxon>Chlamydomonadales</taxon>
        <taxon>Volvocaceae</taxon>
        <taxon>Gonium</taxon>
    </lineage>
</organism>
<feature type="compositionally biased region" description="Low complexity" evidence="4">
    <location>
        <begin position="138"/>
        <end position="147"/>
    </location>
</feature>
<keyword evidence="3" id="KW-0539">Nucleus</keyword>
<keyword evidence="1" id="KW-0805">Transcription regulation</keyword>
<dbReference type="SUPFAM" id="SSF46689">
    <property type="entry name" value="Homeodomain-like"/>
    <property type="match status" value="1"/>
</dbReference>
<evidence type="ECO:0000313" key="7">
    <source>
        <dbReference type="Proteomes" id="UP000075714"/>
    </source>
</evidence>
<gene>
    <name evidence="6" type="ORF">GPECTOR_82g232</name>
</gene>
<feature type="compositionally biased region" description="Low complexity" evidence="4">
    <location>
        <begin position="1387"/>
        <end position="1399"/>
    </location>
</feature>
<feature type="compositionally biased region" description="Low complexity" evidence="4">
    <location>
        <begin position="1698"/>
        <end position="1708"/>
    </location>
</feature>
<evidence type="ECO:0000256" key="2">
    <source>
        <dbReference type="ARBA" id="ARBA00023163"/>
    </source>
</evidence>
<dbReference type="OrthoDB" id="553078at2759"/>
<dbReference type="PANTHER" id="PTHR16088:SF3">
    <property type="entry name" value="GON-4-LIKE PROTEIN"/>
    <property type="match status" value="1"/>
</dbReference>
<comment type="caution">
    <text evidence="6">The sequence shown here is derived from an EMBL/GenBank/DDBJ whole genome shotgun (WGS) entry which is preliminary data.</text>
</comment>
<name>A0A150G1I0_GONPE</name>
<feature type="compositionally biased region" description="Low complexity" evidence="4">
    <location>
        <begin position="2483"/>
        <end position="2500"/>
    </location>
</feature>
<dbReference type="CDD" id="cd00167">
    <property type="entry name" value="SANT"/>
    <property type="match status" value="1"/>
</dbReference>
<evidence type="ECO:0000256" key="1">
    <source>
        <dbReference type="ARBA" id="ARBA00023015"/>
    </source>
</evidence>
<dbReference type="GO" id="GO:0006355">
    <property type="term" value="P:regulation of DNA-templated transcription"/>
    <property type="evidence" value="ECO:0007669"/>
    <property type="project" value="TreeGrafter"/>
</dbReference>
<feature type="region of interest" description="Disordered" evidence="4">
    <location>
        <begin position="2330"/>
        <end position="2418"/>
    </location>
</feature>
<feature type="compositionally biased region" description="Basic and acidic residues" evidence="4">
    <location>
        <begin position="1316"/>
        <end position="1332"/>
    </location>
</feature>
<dbReference type="Proteomes" id="UP000075714">
    <property type="component" value="Unassembled WGS sequence"/>
</dbReference>
<dbReference type="Pfam" id="PF13921">
    <property type="entry name" value="Myb_DNA-bind_6"/>
    <property type="match status" value="1"/>
</dbReference>
<feature type="compositionally biased region" description="Low complexity" evidence="4">
    <location>
        <begin position="1596"/>
        <end position="1605"/>
    </location>
</feature>
<feature type="compositionally biased region" description="Gly residues" evidence="4">
    <location>
        <begin position="148"/>
        <end position="157"/>
    </location>
</feature>
<feature type="region of interest" description="Disordered" evidence="4">
    <location>
        <begin position="1382"/>
        <end position="1667"/>
    </location>
</feature>
<feature type="domain" description="Myb-like" evidence="5">
    <location>
        <begin position="741"/>
        <end position="792"/>
    </location>
</feature>
<keyword evidence="2" id="KW-0804">Transcription</keyword>
<feature type="region of interest" description="Disordered" evidence="4">
    <location>
        <begin position="2210"/>
        <end position="2295"/>
    </location>
</feature>
<feature type="compositionally biased region" description="Polar residues" evidence="4">
    <location>
        <begin position="173"/>
        <end position="186"/>
    </location>
</feature>
<feature type="compositionally biased region" description="Acidic residues" evidence="4">
    <location>
        <begin position="42"/>
        <end position="51"/>
    </location>
</feature>
<dbReference type="InterPro" id="IPR052435">
    <property type="entry name" value="YY1-Transcr_Regul"/>
</dbReference>
<reference evidence="7" key="1">
    <citation type="journal article" date="2016" name="Nat. Commun.">
        <title>The Gonium pectorale genome demonstrates co-option of cell cycle regulation during the evolution of multicellularity.</title>
        <authorList>
            <person name="Hanschen E.R."/>
            <person name="Marriage T.N."/>
            <person name="Ferris P.J."/>
            <person name="Hamaji T."/>
            <person name="Toyoda A."/>
            <person name="Fujiyama A."/>
            <person name="Neme R."/>
            <person name="Noguchi H."/>
            <person name="Minakuchi Y."/>
            <person name="Suzuki M."/>
            <person name="Kawai-Toyooka H."/>
            <person name="Smith D.R."/>
            <person name="Sparks H."/>
            <person name="Anderson J."/>
            <person name="Bakaric R."/>
            <person name="Luria V."/>
            <person name="Karger A."/>
            <person name="Kirschner M.W."/>
            <person name="Durand P.M."/>
            <person name="Michod R.E."/>
            <person name="Nozaki H."/>
            <person name="Olson B.J."/>
        </authorList>
    </citation>
    <scope>NUCLEOTIDE SEQUENCE [LARGE SCALE GENOMIC DNA]</scope>
    <source>
        <strain evidence="7">NIES-2863</strain>
    </source>
</reference>
<feature type="region of interest" description="Disordered" evidence="4">
    <location>
        <begin position="299"/>
        <end position="353"/>
    </location>
</feature>
<feature type="region of interest" description="Disordered" evidence="4">
    <location>
        <begin position="2044"/>
        <end position="2140"/>
    </location>
</feature>
<feature type="compositionally biased region" description="Low complexity" evidence="4">
    <location>
        <begin position="1642"/>
        <end position="1652"/>
    </location>
</feature>
<feature type="compositionally biased region" description="Low complexity" evidence="4">
    <location>
        <begin position="1498"/>
        <end position="1545"/>
    </location>
</feature>
<dbReference type="GO" id="GO:0005634">
    <property type="term" value="C:nucleus"/>
    <property type="evidence" value="ECO:0007669"/>
    <property type="project" value="TreeGrafter"/>
</dbReference>
<feature type="compositionally biased region" description="Pro residues" evidence="4">
    <location>
        <begin position="2104"/>
        <end position="2136"/>
    </location>
</feature>
<evidence type="ECO:0000256" key="4">
    <source>
        <dbReference type="SAM" id="MobiDB-lite"/>
    </source>
</evidence>
<feature type="compositionally biased region" description="Acidic residues" evidence="4">
    <location>
        <begin position="23"/>
        <end position="33"/>
    </location>
</feature>
<feature type="region of interest" description="Disordered" evidence="4">
    <location>
        <begin position="1698"/>
        <end position="1720"/>
    </location>
</feature>
<dbReference type="PANTHER" id="PTHR16088">
    <property type="entry name" value="YY1 ASSOCIATED PROTEIN-RELATED"/>
    <property type="match status" value="1"/>
</dbReference>
<evidence type="ECO:0000259" key="5">
    <source>
        <dbReference type="PROSITE" id="PS50090"/>
    </source>
</evidence>
<dbReference type="InterPro" id="IPR001005">
    <property type="entry name" value="SANT/Myb"/>
</dbReference>
<dbReference type="PROSITE" id="PS50090">
    <property type="entry name" value="MYB_LIKE"/>
    <property type="match status" value="1"/>
</dbReference>
<sequence length="2635" mass="259804">MNLKYEFEPYATNSLTAWHLDGNEENEEDDEEYTPEKVESGTESDECEGEQETLPQEEVMRHLIDPGDDTLESFEEKLLSDSECVESDVEDEDEQADDEDPVKQEPEASAPPALSGVRTTPQQRSRRRSGRRAKQAKAKAAAALWDAGPGGADGGTGEASRQPCEPSHAWQVAQEQGTPAQARTPQPSLALPAGGEVPAWAGGGGPMATAGASTPVAHRPLPAAILRTIAMDHPPGPYGYIQEQQQTHAATPVALGAMVGVAQLGGQQPSLDGGGQQAHAQQHHHYQLQQVTHMQHPYLSGPGGVAGASADQGMQPQLQPPDFHAQNQAAQRAGGTDGAGADGAWEEPPSGGICRRTRAHVSLRDVQMEELEQQLPSHVDMEELELAEDDEEYGKFLQALFDDTSPLPEYSSDEDPDFAAELGLDLDNSSNAGGGAVDGNTSYGMTSEQLAVFHAQVHCHSQMLVQMYAMLAPDNDSEAQELAAKTMTLIDKLCAVRDAQGAARHESGLGAFTPELLIRPAPPIIPAGLPGTVAAAAAAAAEPAGGAPGRAGVVAAGIQPGGQALPFPAAPAAVPTALPGAPMPFPGLPGGPPTFPDASLDGFAVACPSASESEPDYAVGVVSAGMPAFKAAAAARSAALAAAIRSFRPTWWPGRGVELWSALDVAPLRKFPEVQAALRALPPMAHSAMHEHRELLSTAKDKRKQMRRQGADPFRATLNTIKPALDCLQGHLAVALIYTPGPAMPPSYWTNAEDDLLMYGILRYGTDWPYIAKRLLPHRKPIQIANRYKNINARSRTVDQVLLLANTQTAAQPGLRAAARGAAQGADGAAGAVAGLVGNAGAKRTGKGKAGAGARVRAQSSTGSGSGAGTSLLGPVATLVPPQQQPQPATAAAAAAAAAAALAGSKAPNAAAVLSAARLAGLTPAAAAAYMMQTQQQQALRAQAQPPPRPATGQVPMPVAIQLMAALQQPGGTSGPAAAAARLLATQLQHPSTAPAAVAALECAAQVLALQQAANGSAPAQTGAQGAAAAAVQGPSLLSLAAQLLQAAAGPSPFLPLPTPHTDVPTLSDNFTIGGLSDLLGLRSGAATPATCFSPLGHASAAATRSHGHTLSMLFGSNLGLSALLRGEGGTPTRSVAAGPRRVAAATTDVSPEAVRQGVAPADAGAASEERQAAGAGAGAAGGVPAAAAGGRGSLSPGAQADALGSPSPRVQGQRAAGVPKLELFSPRSPQSGGGLRQRPRGEAAAQGNRVALLRGGVDVTPSSDPKAKRRSRIGAAAMAEAARRDPSIHDAQPSPFEGTAQNHDHGGEAGSRGGDGADYRPRPPLFRDERTNSGCGAGGCAAGADQVQGTGAAAGDVDDGEDAAASAEGLVRARKRLRLDLDDGQPASANAASGAAPGMGQSPAEQGATLPGDQAPASSADADVAADAAKAPVTAGPQAPGAAVPTSSATRSSNGLAAAAPAATCDTDSRPQSPEEPVFAAGNDSSDGTAGSKRRAASGAAPPAGTKRSRSGAVRASRPAAAAEAPASGSGDGAPAAGASAKAPGQKRSRTGSGKPAAGRAAAGMDGAPGAPLAAVDPNAPSQQAGPSSVPERPSAVAGVAGSSTSEADKLGQPLERPAPKLDKGKGFAHPAVGSGDVGDRPGPGAALAARPPKPPARRGATTRTDVAGADVGVAVGGAGQGIARTAAEGDAMELDAAAPSQAPQPGAREKEAAAGAPASVAVTASPGVPDAAAIEAMDSELLGGGLSLHALLCGGESLGGALDIISLLPSISTRSMAAVSGDVSPPRHHRAAVPATATAAAATGAPLGLAVPASATASVAGGLHGRAGLFGLGSAAFVSPTHSQLLQVTPYAASTCTFNTLDLAPLFSNASADLWNALQLGSVGGVGGAGAGAGMGARGAARVVAGTTAGADGHGDGLGTADASDTPTDPWSRFMAACSPASRHHSAAGLPERHHSAFHPYIHSGCGAAAAGTTATRSPAAAAAGANTVAPPDAAAAEAGAAGAAAPRAGAGPAAGREGPAQRFGGAVAGALRLLGSAAAPALAGGGGAATARNPGDDAAPRKNKLASARDPTSAAAAPSQQAEAPSTAPAEEVPAPSFGFMPPPPPLPPLPPPPAPRAGPAPPVPPPPPPPGPTETIRLFGRQVEKPLPLASPTMPAAPRLLRHVPSAAMLAATAVAAATAALPADAPPAAAAGAADACDGPADGGALAGGLGDRSNSRSRSHPADDAAGAQPHTARGPPPPPLFTPAHIATAVAHRRPPGGFGGADSPPGETPRFHAPQETPLPGGEGAGPHDAAACAVAVPLSLTPLPTADATVAKPVARGPAWRAGAGAGPSVSHWASHDPAAGGAEQGATPAAGGPRGCREGAAGRGGAARRPVWRPRARAGAAAEDAQPAAAGEPGEVGQAGPAAAGGDTPGNVTCFSHVAYRGRAVDPLGTPSVSAAPAPPRRLALPDTDPEAVHEDPGAMQEEEDDGGPGVQSPHGSGEAAPAAGALAEGHVGDGAGADSEAEGDDGGADVPARDGEGGADGGGEPCDGKAGRADVALAGAADAVGADAAPQAPPAPAAAAAAAPPACAPSWSKEQDALVLQEIFRMGQGPATWQAAAEKLGGVWSAEEVEARGKQLMAKMMAVL</sequence>
<evidence type="ECO:0000256" key="3">
    <source>
        <dbReference type="ARBA" id="ARBA00023242"/>
    </source>
</evidence>
<accession>A0A150G1I0</accession>
<dbReference type="EMBL" id="LSYV01000083">
    <property type="protein sequence ID" value="KXZ43698.1"/>
    <property type="molecule type" value="Genomic_DNA"/>
</dbReference>
<feature type="compositionally biased region" description="Polar residues" evidence="4">
    <location>
        <begin position="1446"/>
        <end position="1456"/>
    </location>
</feature>
<evidence type="ECO:0000313" key="6">
    <source>
        <dbReference type="EMBL" id="KXZ43698.1"/>
    </source>
</evidence>
<dbReference type="InterPro" id="IPR009057">
    <property type="entry name" value="Homeodomain-like_sf"/>
</dbReference>
<dbReference type="SMART" id="SM00717">
    <property type="entry name" value="SANT"/>
    <property type="match status" value="2"/>
</dbReference>
<proteinExistence type="predicted"/>
<feature type="compositionally biased region" description="Low complexity" evidence="4">
    <location>
        <begin position="2387"/>
        <end position="2418"/>
    </location>
</feature>
<dbReference type="GO" id="GO:0003712">
    <property type="term" value="F:transcription coregulator activity"/>
    <property type="evidence" value="ECO:0007669"/>
    <property type="project" value="TreeGrafter"/>
</dbReference>
<feature type="compositionally biased region" description="Basic residues" evidence="4">
    <location>
        <begin position="124"/>
        <end position="137"/>
    </location>
</feature>
<feature type="region of interest" description="Disordered" evidence="4">
    <location>
        <begin position="2435"/>
        <end position="2541"/>
    </location>
</feature>
<keyword evidence="7" id="KW-1185">Reference proteome</keyword>
<feature type="compositionally biased region" description="Low complexity" evidence="4">
    <location>
        <begin position="2069"/>
        <end position="2100"/>
    </location>
</feature>
<feature type="compositionally biased region" description="Low complexity" evidence="4">
    <location>
        <begin position="852"/>
        <end position="874"/>
    </location>
</feature>
<feature type="compositionally biased region" description="Low complexity" evidence="4">
    <location>
        <begin position="1412"/>
        <end position="1438"/>
    </location>
</feature>
<feature type="region of interest" description="Disordered" evidence="4">
    <location>
        <begin position="1129"/>
        <end position="1333"/>
    </location>
</feature>
<dbReference type="Gene3D" id="1.10.10.60">
    <property type="entry name" value="Homeodomain-like"/>
    <property type="match status" value="1"/>
</dbReference>
<feature type="compositionally biased region" description="Low complexity" evidence="4">
    <location>
        <begin position="1553"/>
        <end position="1576"/>
    </location>
</feature>
<feature type="compositionally biased region" description="Acidic residues" evidence="4">
    <location>
        <begin position="83"/>
        <end position="100"/>
    </location>
</feature>
<feature type="region of interest" description="Disordered" evidence="4">
    <location>
        <begin position="842"/>
        <end position="885"/>
    </location>
</feature>
<feature type="region of interest" description="Disordered" evidence="4">
    <location>
        <begin position="14"/>
        <end position="186"/>
    </location>
</feature>